<dbReference type="STRING" id="1037660.A0A066W2A8"/>
<keyword evidence="3" id="KW-1185">Reference proteome</keyword>
<keyword evidence="1" id="KW-0472">Membrane</keyword>
<keyword evidence="1" id="KW-0812">Transmembrane</keyword>
<dbReference type="Gene3D" id="3.40.50.150">
    <property type="entry name" value="Vaccinia Virus protein VP39"/>
    <property type="match status" value="1"/>
</dbReference>
<accession>A0A066W2A8</accession>
<name>A0A066W2A8_TILAU</name>
<dbReference type="InParanoid" id="A0A066W2A8"/>
<gene>
    <name evidence="2" type="ORF">K437DRAFT_268624</name>
</gene>
<dbReference type="InterPro" id="IPR029063">
    <property type="entry name" value="SAM-dependent_MTases_sf"/>
</dbReference>
<reference evidence="2 3" key="1">
    <citation type="submission" date="2014-05" db="EMBL/GenBank/DDBJ databases">
        <title>Draft genome sequence of a rare smut relative, Tilletiaria anomala UBC 951.</title>
        <authorList>
            <consortium name="DOE Joint Genome Institute"/>
            <person name="Toome M."/>
            <person name="Kuo A."/>
            <person name="Henrissat B."/>
            <person name="Lipzen A."/>
            <person name="Tritt A."/>
            <person name="Yoshinaga Y."/>
            <person name="Zane M."/>
            <person name="Barry K."/>
            <person name="Grigoriev I.V."/>
            <person name="Spatafora J.W."/>
            <person name="Aimea M.C."/>
        </authorList>
    </citation>
    <scope>NUCLEOTIDE SEQUENCE [LARGE SCALE GENOMIC DNA]</scope>
    <source>
        <strain evidence="2 3">UBC 951</strain>
    </source>
</reference>
<dbReference type="Proteomes" id="UP000027361">
    <property type="component" value="Unassembled WGS sequence"/>
</dbReference>
<evidence type="ECO:0008006" key="4">
    <source>
        <dbReference type="Google" id="ProtNLM"/>
    </source>
</evidence>
<sequence>MSYISPDLHPEPARRATVLQRVKSATVEPSFFALLIIILGVPFAILAQLRGLFGLLTTPARVFNPIAWLHIVLFELLNPTHWRDLALQAAFPSILKISDSTWAYVKKPLLEQADGIVLEVGPGDGQSIKYYDSKKIKHLYLLEPFEALHAPLKAALHAASSGAGAEKGASNKGHKASPSECLESKATILSAGVQDLDILAKNGIREESIDTVVLVQVLCSIPDPKEHIKVILSYIKPGGKLIMFEHVRSAHPLTRAIQAAWTPLWRFMAKGCEMTRPSGAWVSEIGGAQWERQSHEGPLLRPTVEHDGELLPHDVAVFVKAKRQ</sequence>
<keyword evidence="1" id="KW-1133">Transmembrane helix</keyword>
<dbReference type="GeneID" id="25266041"/>
<dbReference type="EMBL" id="JMSN01000047">
    <property type="protein sequence ID" value="KDN44895.1"/>
    <property type="molecule type" value="Genomic_DNA"/>
</dbReference>
<organism evidence="2 3">
    <name type="scientific">Tilletiaria anomala (strain ATCC 24038 / CBS 436.72 / UBC 951)</name>
    <dbReference type="NCBI Taxonomy" id="1037660"/>
    <lineage>
        <taxon>Eukaryota</taxon>
        <taxon>Fungi</taxon>
        <taxon>Dikarya</taxon>
        <taxon>Basidiomycota</taxon>
        <taxon>Ustilaginomycotina</taxon>
        <taxon>Exobasidiomycetes</taxon>
        <taxon>Georgefischeriales</taxon>
        <taxon>Tilletiariaceae</taxon>
        <taxon>Tilletiaria</taxon>
    </lineage>
</organism>
<proteinExistence type="predicted"/>
<dbReference type="Pfam" id="PF13489">
    <property type="entry name" value="Methyltransf_23"/>
    <property type="match status" value="1"/>
</dbReference>
<dbReference type="RefSeq" id="XP_013242962.1">
    <property type="nucleotide sequence ID" value="XM_013387508.1"/>
</dbReference>
<dbReference type="HOGENOM" id="CLU_037990_6_1_1"/>
<dbReference type="InterPro" id="IPR052356">
    <property type="entry name" value="Thiol_S-MT"/>
</dbReference>
<comment type="caution">
    <text evidence="2">The sequence shown here is derived from an EMBL/GenBank/DDBJ whole genome shotgun (WGS) entry which is preliminary data.</text>
</comment>
<dbReference type="OrthoDB" id="540004at2759"/>
<dbReference type="PANTHER" id="PTHR45036">
    <property type="entry name" value="METHYLTRANSFERASE LIKE 7B"/>
    <property type="match status" value="1"/>
</dbReference>
<protein>
    <recommendedName>
        <fullName evidence="4">S-adenosyl-L-methionine-dependent methyltransferase</fullName>
    </recommendedName>
</protein>
<evidence type="ECO:0000313" key="2">
    <source>
        <dbReference type="EMBL" id="KDN44895.1"/>
    </source>
</evidence>
<feature type="transmembrane region" description="Helical" evidence="1">
    <location>
        <begin position="31"/>
        <end position="53"/>
    </location>
</feature>
<dbReference type="AlphaFoldDB" id="A0A066W2A8"/>
<dbReference type="SUPFAM" id="SSF53335">
    <property type="entry name" value="S-adenosyl-L-methionine-dependent methyltransferases"/>
    <property type="match status" value="1"/>
</dbReference>
<dbReference type="PANTHER" id="PTHR45036:SF1">
    <property type="entry name" value="METHYLTRANSFERASE LIKE 7A"/>
    <property type="match status" value="1"/>
</dbReference>
<evidence type="ECO:0000256" key="1">
    <source>
        <dbReference type="SAM" id="Phobius"/>
    </source>
</evidence>
<evidence type="ECO:0000313" key="3">
    <source>
        <dbReference type="Proteomes" id="UP000027361"/>
    </source>
</evidence>